<dbReference type="GO" id="GO:0008270">
    <property type="term" value="F:zinc ion binding"/>
    <property type="evidence" value="ECO:0007669"/>
    <property type="project" value="UniProtKB-KW"/>
</dbReference>
<reference evidence="6 7" key="2">
    <citation type="journal article" date="2019" name="G3 (Bethesda)">
        <title>Hybrid Assembly of the Genome of the Entomopathogenic Nematode Steinernema carpocapsae Identifies the X-Chromosome.</title>
        <authorList>
            <person name="Serra L."/>
            <person name="Macchietto M."/>
            <person name="Macias-Munoz A."/>
            <person name="McGill C.J."/>
            <person name="Rodriguez I.M."/>
            <person name="Rodriguez B."/>
            <person name="Murad R."/>
            <person name="Mortazavi A."/>
        </authorList>
    </citation>
    <scope>NUCLEOTIDE SEQUENCE [LARGE SCALE GENOMIC DNA]</scope>
    <source>
        <strain evidence="6 7">ALL</strain>
    </source>
</reference>
<reference evidence="6 7" key="1">
    <citation type="journal article" date="2015" name="Genome Biol.">
        <title>Comparative genomics of Steinernema reveals deeply conserved gene regulatory networks.</title>
        <authorList>
            <person name="Dillman A.R."/>
            <person name="Macchietto M."/>
            <person name="Porter C.F."/>
            <person name="Rogers A."/>
            <person name="Williams B."/>
            <person name="Antoshechkin I."/>
            <person name="Lee M.M."/>
            <person name="Goodwin Z."/>
            <person name="Lu X."/>
            <person name="Lewis E.E."/>
            <person name="Goodrich-Blair H."/>
            <person name="Stock S.P."/>
            <person name="Adams B.J."/>
            <person name="Sternberg P.W."/>
            <person name="Mortazavi A."/>
        </authorList>
    </citation>
    <scope>NUCLEOTIDE SEQUENCE [LARGE SCALE GENOMIC DNA]</scope>
    <source>
        <strain evidence="6 7">ALL</strain>
    </source>
</reference>
<evidence type="ECO:0000256" key="1">
    <source>
        <dbReference type="ARBA" id="ARBA00022723"/>
    </source>
</evidence>
<protein>
    <recommendedName>
        <fullName evidence="5">C3H1-type domain-containing protein</fullName>
    </recommendedName>
</protein>
<feature type="zinc finger region" description="C3H1-type" evidence="4">
    <location>
        <begin position="42"/>
        <end position="70"/>
    </location>
</feature>
<sequence length="96" mass="10705">MSSSGFDSSALDRVNYSQLLAEYTQELQNQHSVNPASSSMMSYKTKMCKAMLDKGECPFKDLCTFAHTNEELRIAVPIPVGILRAFVWDQTNPVAI</sequence>
<dbReference type="AlphaFoldDB" id="A0A4U5NZ57"/>
<evidence type="ECO:0000313" key="6">
    <source>
        <dbReference type="EMBL" id="TKR88623.1"/>
    </source>
</evidence>
<dbReference type="Gene3D" id="4.10.1000.10">
    <property type="entry name" value="Zinc finger, CCCH-type"/>
    <property type="match status" value="1"/>
</dbReference>
<accession>A0A4U5NZ57</accession>
<comment type="caution">
    <text evidence="6">The sequence shown here is derived from an EMBL/GenBank/DDBJ whole genome shotgun (WGS) entry which is preliminary data.</text>
</comment>
<proteinExistence type="predicted"/>
<evidence type="ECO:0000256" key="4">
    <source>
        <dbReference type="PROSITE-ProRule" id="PRU00723"/>
    </source>
</evidence>
<dbReference type="EMBL" id="AZBU02000003">
    <property type="protein sequence ID" value="TKR88623.1"/>
    <property type="molecule type" value="Genomic_DNA"/>
</dbReference>
<keyword evidence="7" id="KW-1185">Reference proteome</keyword>
<dbReference type="Proteomes" id="UP000298663">
    <property type="component" value="Unassembled WGS sequence"/>
</dbReference>
<keyword evidence="3 4" id="KW-0862">Zinc</keyword>
<evidence type="ECO:0000259" key="5">
    <source>
        <dbReference type="PROSITE" id="PS50103"/>
    </source>
</evidence>
<organism evidence="6 7">
    <name type="scientific">Steinernema carpocapsae</name>
    <name type="common">Entomopathogenic nematode</name>
    <dbReference type="NCBI Taxonomy" id="34508"/>
    <lineage>
        <taxon>Eukaryota</taxon>
        <taxon>Metazoa</taxon>
        <taxon>Ecdysozoa</taxon>
        <taxon>Nematoda</taxon>
        <taxon>Chromadorea</taxon>
        <taxon>Rhabditida</taxon>
        <taxon>Tylenchina</taxon>
        <taxon>Panagrolaimomorpha</taxon>
        <taxon>Strongyloidoidea</taxon>
        <taxon>Steinernematidae</taxon>
        <taxon>Steinernema</taxon>
    </lineage>
</organism>
<keyword evidence="2 4" id="KW-0863">Zinc-finger</keyword>
<feature type="domain" description="C3H1-type" evidence="5">
    <location>
        <begin position="42"/>
        <end position="70"/>
    </location>
</feature>
<dbReference type="InterPro" id="IPR036855">
    <property type="entry name" value="Znf_CCCH_sf"/>
</dbReference>
<keyword evidence="1 4" id="KW-0479">Metal-binding</keyword>
<dbReference type="InterPro" id="IPR000571">
    <property type="entry name" value="Znf_CCCH"/>
</dbReference>
<evidence type="ECO:0000256" key="2">
    <source>
        <dbReference type="ARBA" id="ARBA00022771"/>
    </source>
</evidence>
<dbReference type="SUPFAM" id="SSF90229">
    <property type="entry name" value="CCCH zinc finger"/>
    <property type="match status" value="1"/>
</dbReference>
<evidence type="ECO:0000313" key="7">
    <source>
        <dbReference type="Proteomes" id="UP000298663"/>
    </source>
</evidence>
<dbReference type="PROSITE" id="PS50103">
    <property type="entry name" value="ZF_C3H1"/>
    <property type="match status" value="1"/>
</dbReference>
<evidence type="ECO:0000256" key="3">
    <source>
        <dbReference type="ARBA" id="ARBA00022833"/>
    </source>
</evidence>
<name>A0A4U5NZ57_STECR</name>
<gene>
    <name evidence="6" type="ORF">L596_012832</name>
</gene>
<dbReference type="OrthoDB" id="410307at2759"/>